<dbReference type="InterPro" id="IPR000330">
    <property type="entry name" value="SNF2_N"/>
</dbReference>
<feature type="domain" description="Helicase ATP-binding" evidence="8">
    <location>
        <begin position="324"/>
        <end position="495"/>
    </location>
</feature>
<feature type="non-terminal residue" evidence="9">
    <location>
        <position position="627"/>
    </location>
</feature>
<dbReference type="Pfam" id="PF00176">
    <property type="entry name" value="SNF2-rel_dom"/>
    <property type="match status" value="1"/>
</dbReference>
<dbReference type="PANTHER" id="PTHR45623:SF11">
    <property type="entry name" value="KISMET, ISOFORM C"/>
    <property type="match status" value="1"/>
</dbReference>
<proteinExistence type="predicted"/>
<keyword evidence="3" id="KW-0067">ATP-binding</keyword>
<evidence type="ECO:0000256" key="4">
    <source>
        <dbReference type="ARBA" id="ARBA00023242"/>
    </source>
</evidence>
<dbReference type="GO" id="GO:0003677">
    <property type="term" value="F:DNA binding"/>
    <property type="evidence" value="ECO:0007669"/>
    <property type="project" value="TreeGrafter"/>
</dbReference>
<dbReference type="SMART" id="SM00487">
    <property type="entry name" value="DEXDc"/>
    <property type="match status" value="1"/>
</dbReference>
<dbReference type="Gene3D" id="3.40.50.300">
    <property type="entry name" value="P-loop containing nucleotide triphosphate hydrolases"/>
    <property type="match status" value="1"/>
</dbReference>
<keyword evidence="10" id="KW-1185">Reference proteome</keyword>
<feature type="compositionally biased region" description="Basic and acidic residues" evidence="6">
    <location>
        <begin position="127"/>
        <end position="137"/>
    </location>
</feature>
<dbReference type="GO" id="GO:0042393">
    <property type="term" value="F:histone binding"/>
    <property type="evidence" value="ECO:0007669"/>
    <property type="project" value="TreeGrafter"/>
</dbReference>
<evidence type="ECO:0000313" key="10">
    <source>
        <dbReference type="Proteomes" id="UP000740883"/>
    </source>
</evidence>
<reference evidence="9 10" key="1">
    <citation type="journal article" date="2020" name="Genome Biol. Evol.">
        <title>Comparative genomics of strictly vertically transmitted, feminizing microsporidia endosymbionts of amphipod crustaceans.</title>
        <authorList>
            <person name="Cormier A."/>
            <person name="Chebbi M.A."/>
            <person name="Giraud I."/>
            <person name="Wattier R."/>
            <person name="Teixeira M."/>
            <person name="Gilbert C."/>
            <person name="Rigaud T."/>
            <person name="Cordaux R."/>
        </authorList>
    </citation>
    <scope>NUCLEOTIDE SEQUENCE [LARGE SCALE GENOMIC DNA]</scope>
    <source>
        <strain evidence="9 10">Ou3-Ou53</strain>
    </source>
</reference>
<evidence type="ECO:0000313" key="9">
    <source>
        <dbReference type="EMBL" id="KAF9763249.1"/>
    </source>
</evidence>
<keyword evidence="4" id="KW-0539">Nucleus</keyword>
<dbReference type="GO" id="GO:0003682">
    <property type="term" value="F:chromatin binding"/>
    <property type="evidence" value="ECO:0007669"/>
    <property type="project" value="TreeGrafter"/>
</dbReference>
<sequence>MNTSTDPSESSSTSSTSDTSSSQERVVRKRGRPRKFENSVQRPNPKFSNAIYESPLGFQYVQPQNNRALYINPVMQRGFYNTFNVMPRYHMGHPNMVYHTNVYAQPVMQHPRMPPPPPQIKKVKKEGEERSTYVPEKRQKRAASLQKREVVRDSSEENEEYEEEEDNIEKLLKYDEEKDAFLVKFRYLSYLHCDYVEKAEIVKTKAGAIKVKRFKQPPVPFDPDFVKVDRVLHEDYKDGKVFVVKWKKLAYELSTEEKAEDVTKCENFEEELRNYRDRKKMRNMRHALEWRPSREMQVKFEESPEFKGGNKLRAYQLEGLNWLLNRWYFKVSCIMADEMGLGKTVQSVVFINSLFTKFDYVGPVLIVAPLSTLVHWEREFKAWTDLRILTYHGSIQGREMIASYEFFLKANNLNIRLFDVLITTYEMVMAGIDHINQFNWAVGIFDEAHRLKNANSKAATILRTVSFSHKVLLSGTPLQNNITELWALLNFINPNDFSNSGAFLQEYKLENSNDVEKIQGLLRPLMLRRMKEDVEKTIPQKEETIIEVELTMIQKRYYRAILEKNMEFLTKGTKESAPNLLNAMMELRKCCIHPYLIKGAEEKIIGDYLRRKKLEEKKIVEEQKVVE</sequence>
<dbReference type="GO" id="GO:0005524">
    <property type="term" value="F:ATP binding"/>
    <property type="evidence" value="ECO:0007669"/>
    <property type="project" value="UniProtKB-KW"/>
</dbReference>
<dbReference type="InterPro" id="IPR027417">
    <property type="entry name" value="P-loop_NTPase"/>
</dbReference>
<feature type="region of interest" description="Disordered" evidence="6">
    <location>
        <begin position="127"/>
        <end position="163"/>
    </location>
</feature>
<dbReference type="SUPFAM" id="SSF52540">
    <property type="entry name" value="P-loop containing nucleoside triphosphate hydrolases"/>
    <property type="match status" value="2"/>
</dbReference>
<comment type="subcellular location">
    <subcellularLocation>
        <location evidence="1">Nucleus</location>
    </subcellularLocation>
</comment>
<dbReference type="Pfam" id="PF00385">
    <property type="entry name" value="Chromo"/>
    <property type="match status" value="1"/>
</dbReference>
<dbReference type="InterPro" id="IPR014001">
    <property type="entry name" value="Helicase_ATP-bd"/>
</dbReference>
<dbReference type="OrthoDB" id="5857104at2759"/>
<keyword evidence="5" id="KW-0175">Coiled coil</keyword>
<dbReference type="PROSITE" id="PS51192">
    <property type="entry name" value="HELICASE_ATP_BIND_1"/>
    <property type="match status" value="1"/>
</dbReference>
<evidence type="ECO:0000256" key="6">
    <source>
        <dbReference type="SAM" id="MobiDB-lite"/>
    </source>
</evidence>
<feature type="coiled-coil region" evidence="5">
    <location>
        <begin position="258"/>
        <end position="285"/>
    </location>
</feature>
<feature type="compositionally biased region" description="Low complexity" evidence="6">
    <location>
        <begin position="1"/>
        <end position="22"/>
    </location>
</feature>
<dbReference type="GO" id="GO:0140658">
    <property type="term" value="F:ATP-dependent chromatin remodeler activity"/>
    <property type="evidence" value="ECO:0007669"/>
    <property type="project" value="TreeGrafter"/>
</dbReference>
<name>A0A9P6GZI3_9MICR</name>
<dbReference type="SMART" id="SM00298">
    <property type="entry name" value="CHROMO"/>
    <property type="match status" value="2"/>
</dbReference>
<dbReference type="Gene3D" id="2.40.50.40">
    <property type="match status" value="2"/>
</dbReference>
<dbReference type="AlphaFoldDB" id="A0A9P6GZI3"/>
<gene>
    <name evidence="9" type="primary">Chd9</name>
    <name evidence="9" type="ORF">NGRA_1402</name>
</gene>
<dbReference type="GO" id="GO:0005634">
    <property type="term" value="C:nucleus"/>
    <property type="evidence" value="ECO:0007669"/>
    <property type="project" value="UniProtKB-SubCell"/>
</dbReference>
<evidence type="ECO:0000256" key="1">
    <source>
        <dbReference type="ARBA" id="ARBA00004123"/>
    </source>
</evidence>
<evidence type="ECO:0000256" key="2">
    <source>
        <dbReference type="ARBA" id="ARBA00022741"/>
    </source>
</evidence>
<dbReference type="PROSITE" id="PS50013">
    <property type="entry name" value="CHROMO_2"/>
    <property type="match status" value="1"/>
</dbReference>
<evidence type="ECO:0000256" key="3">
    <source>
        <dbReference type="ARBA" id="ARBA00022840"/>
    </source>
</evidence>
<accession>A0A9P6GZI3</accession>
<dbReference type="GO" id="GO:0000785">
    <property type="term" value="C:chromatin"/>
    <property type="evidence" value="ECO:0007669"/>
    <property type="project" value="TreeGrafter"/>
</dbReference>
<dbReference type="GO" id="GO:0010468">
    <property type="term" value="P:regulation of gene expression"/>
    <property type="evidence" value="ECO:0007669"/>
    <property type="project" value="TreeGrafter"/>
</dbReference>
<dbReference type="EMBL" id="SBJO01000088">
    <property type="protein sequence ID" value="KAF9763249.1"/>
    <property type="molecule type" value="Genomic_DNA"/>
</dbReference>
<feature type="domain" description="Chromo" evidence="7">
    <location>
        <begin position="226"/>
        <end position="287"/>
    </location>
</feature>
<keyword evidence="2" id="KW-0547">Nucleotide-binding</keyword>
<dbReference type="GO" id="GO:0016887">
    <property type="term" value="F:ATP hydrolysis activity"/>
    <property type="evidence" value="ECO:0007669"/>
    <property type="project" value="TreeGrafter"/>
</dbReference>
<dbReference type="InterPro" id="IPR016197">
    <property type="entry name" value="Chromo-like_dom_sf"/>
</dbReference>
<dbReference type="InterPro" id="IPR038718">
    <property type="entry name" value="SNF2-like_sf"/>
</dbReference>
<feature type="region of interest" description="Disordered" evidence="6">
    <location>
        <begin position="1"/>
        <end position="48"/>
    </location>
</feature>
<organism evidence="9 10">
    <name type="scientific">Nosema granulosis</name>
    <dbReference type="NCBI Taxonomy" id="83296"/>
    <lineage>
        <taxon>Eukaryota</taxon>
        <taxon>Fungi</taxon>
        <taxon>Fungi incertae sedis</taxon>
        <taxon>Microsporidia</taxon>
        <taxon>Nosematidae</taxon>
        <taxon>Nosema</taxon>
    </lineage>
</organism>
<feature type="compositionally biased region" description="Basic and acidic residues" evidence="6">
    <location>
        <begin position="146"/>
        <end position="155"/>
    </location>
</feature>
<dbReference type="PANTHER" id="PTHR45623">
    <property type="entry name" value="CHROMODOMAIN-HELICASE-DNA-BINDING PROTEIN 3-RELATED-RELATED"/>
    <property type="match status" value="1"/>
</dbReference>
<evidence type="ECO:0000256" key="5">
    <source>
        <dbReference type="SAM" id="Coils"/>
    </source>
</evidence>
<dbReference type="InterPro" id="IPR023780">
    <property type="entry name" value="Chromo_domain"/>
</dbReference>
<protein>
    <submittedName>
        <fullName evidence="9">Chromodomain-helicase-DNA-binding protein 9</fullName>
    </submittedName>
</protein>
<dbReference type="Gene3D" id="3.40.50.10810">
    <property type="entry name" value="Tandem AAA-ATPase domain"/>
    <property type="match status" value="1"/>
</dbReference>
<dbReference type="SUPFAM" id="SSF54160">
    <property type="entry name" value="Chromo domain-like"/>
    <property type="match status" value="1"/>
</dbReference>
<dbReference type="InterPro" id="IPR000953">
    <property type="entry name" value="Chromo/chromo_shadow_dom"/>
</dbReference>
<evidence type="ECO:0000259" key="8">
    <source>
        <dbReference type="PROSITE" id="PS51192"/>
    </source>
</evidence>
<evidence type="ECO:0000259" key="7">
    <source>
        <dbReference type="PROSITE" id="PS50013"/>
    </source>
</evidence>
<dbReference type="Proteomes" id="UP000740883">
    <property type="component" value="Unassembled WGS sequence"/>
</dbReference>
<comment type="caution">
    <text evidence="9">The sequence shown here is derived from an EMBL/GenBank/DDBJ whole genome shotgun (WGS) entry which is preliminary data.</text>
</comment>